<evidence type="ECO:0000256" key="8">
    <source>
        <dbReference type="SAM" id="SignalP"/>
    </source>
</evidence>
<evidence type="ECO:0000256" key="1">
    <source>
        <dbReference type="ARBA" id="ARBA00022659"/>
    </source>
</evidence>
<feature type="domain" description="Sushi" evidence="10">
    <location>
        <begin position="1029"/>
        <end position="1091"/>
    </location>
</feature>
<feature type="domain" description="Sushi" evidence="10">
    <location>
        <begin position="462"/>
        <end position="524"/>
    </location>
</feature>
<keyword evidence="2 8" id="KW-0732">Signal</keyword>
<keyword evidence="6" id="KW-0245">EGF-like domain</keyword>
<feature type="domain" description="Sushi" evidence="10">
    <location>
        <begin position="714"/>
        <end position="776"/>
    </location>
</feature>
<evidence type="ECO:0000256" key="4">
    <source>
        <dbReference type="ARBA" id="ARBA00023157"/>
    </source>
</evidence>
<reference evidence="11 12" key="1">
    <citation type="submission" date="2024-02" db="EMBL/GenBank/DDBJ databases">
        <authorList>
            <person name="Daric V."/>
            <person name="Darras S."/>
        </authorList>
    </citation>
    <scope>NUCLEOTIDE SEQUENCE [LARGE SCALE GENOMIC DNA]</scope>
</reference>
<evidence type="ECO:0000259" key="9">
    <source>
        <dbReference type="PROSITE" id="PS50026"/>
    </source>
</evidence>
<dbReference type="PROSITE" id="PS50923">
    <property type="entry name" value="SUSHI"/>
    <property type="match status" value="17"/>
</dbReference>
<proteinExistence type="predicted"/>
<evidence type="ECO:0000256" key="2">
    <source>
        <dbReference type="ARBA" id="ARBA00022729"/>
    </source>
</evidence>
<comment type="caution">
    <text evidence="6">Lacks conserved residue(s) required for the propagation of feature annotation.</text>
</comment>
<keyword evidence="12" id="KW-1185">Reference proteome</keyword>
<feature type="domain" description="Sushi" evidence="10">
    <location>
        <begin position="777"/>
        <end position="839"/>
    </location>
</feature>
<dbReference type="InterPro" id="IPR018097">
    <property type="entry name" value="EGF_Ca-bd_CS"/>
</dbReference>
<dbReference type="SMART" id="SM00032">
    <property type="entry name" value="CCP"/>
    <property type="match status" value="17"/>
</dbReference>
<feature type="domain" description="Sushi" evidence="10">
    <location>
        <begin position="210"/>
        <end position="272"/>
    </location>
</feature>
<dbReference type="InterPro" id="IPR000742">
    <property type="entry name" value="EGF"/>
</dbReference>
<feature type="disulfide bond" evidence="7">
    <location>
        <begin position="1220"/>
        <end position="1263"/>
    </location>
</feature>
<evidence type="ECO:0000256" key="7">
    <source>
        <dbReference type="PROSITE-ProRule" id="PRU00302"/>
    </source>
</evidence>
<organism evidence="11 12">
    <name type="scientific">Clavelina lepadiformis</name>
    <name type="common">Light-bulb sea squirt</name>
    <name type="synonym">Ascidia lepadiformis</name>
    <dbReference type="NCBI Taxonomy" id="159417"/>
    <lineage>
        <taxon>Eukaryota</taxon>
        <taxon>Metazoa</taxon>
        <taxon>Chordata</taxon>
        <taxon>Tunicata</taxon>
        <taxon>Ascidiacea</taxon>
        <taxon>Aplousobranchia</taxon>
        <taxon>Clavelinidae</taxon>
        <taxon>Clavelina</taxon>
    </lineage>
</organism>
<dbReference type="Proteomes" id="UP001642483">
    <property type="component" value="Unassembled WGS sequence"/>
</dbReference>
<feature type="domain" description="EGF-like" evidence="9">
    <location>
        <begin position="174"/>
        <end position="209"/>
    </location>
</feature>
<evidence type="ECO:0000313" key="12">
    <source>
        <dbReference type="Proteomes" id="UP001642483"/>
    </source>
</evidence>
<feature type="domain" description="Sushi" evidence="10">
    <location>
        <begin position="1155"/>
        <end position="1213"/>
    </location>
</feature>
<feature type="chain" id="PRO_5045826616" evidence="8">
    <location>
        <begin position="24"/>
        <end position="1283"/>
    </location>
</feature>
<name>A0ABP0H1C6_CLALP</name>
<feature type="domain" description="Sushi" evidence="10">
    <location>
        <begin position="966"/>
        <end position="1028"/>
    </location>
</feature>
<feature type="disulfide bond" evidence="6">
    <location>
        <begin position="199"/>
        <end position="208"/>
    </location>
</feature>
<sequence>MDVPRLYILIGLVAFAAVDHVASQTDEECRFSSSARRRRCPFGVRRGDRIGCIRQGCCYDESVSSRASVRIQCYQKERPLSFGFGTTTQPPALQNQNSGYLNFGGEPGYPGSILLTRCSGGPCFGFQSLPRGFCSRIGCCYDAQRRQCFSNIFTFIRLRPNCRPGFENAPSCREINECDSNPCVNGVNCINLINDFLCCVGEPEGKTCDQVCPFPTLTSTDGGLTPTSGGPYGVDETIVFSCTGLAFMLTGSDTLTCMKNGAFDNQAPVCDRILCPFPTLTSTNGGLTPTSGGPYGVDDTIVFSCTDVAFMLTGSDTLTCMNNGAFDNQAPVCDRIVCPFPTLTSTNGGLTPTSGGPYGVDDTIVFSCTDVAFMLTGSDTLTCMNNGAFDNQAPVCDRIVCPFPTLTSTIGGLTPTSGGPYGVDDTIVFSCTDVAFMLTGSDTLTCMNNGAFDNQAPVCDRILCPFPTLTSTNGGLTPTSGGPYGVDDTIVFSCTDVAFMLTGSDTLTCMNNGAFDNQAPVCDRIVCPFPTLTSTNGGLTPTSGGPYGVDDTIVFSCTDVAFMLTGSDTLTCMNNGAFDNPAPVCDRILCPFPTLTSTNGGLTPTSGGPYGVDDTIVFSCTDVAFMLTGSGTLTCMNNGAFDNQAPVCDRIVCPFPSLTSTDGGLTPTSGGPYGVDDTIVFSCTDVAFMLTGSDTLTCMNNGAFDNQAPVCDRILCPFPTLTSTIGGLTPTSGGPYGVDDTIVFSCTDVAFMLTGSDTLTCMNNGAFDNQAPVCDRILCPFPTLTSTNGGLTPTSGGPYGVDDTIVFSCTDVAFMLTGSDTLTCMNNGAFDNQAPVCDRIVCPFPTLTSTIGGLTPTSGGPYGVDDTIVFSCTDVAFMLTGSDTLTCMNNGAFDNQAPVCDRILCPFPTLTSTIGGLTPTSGGPYGVDDTIVFSCTDVAFMLTGSDTLTCMNNGAFDNQAPVCDRIVCPFPTLTSTIGGLTPTSGGPYGVDDTIVFSCTDVAFMLTGSDTLTCMNNGAFDNQAPVCDRIVCPFPTLTSTIGGLTPTSGGPYGVDDTIVFSCTDVAFMLTGSDTLTCMNNGAFDNQAPVCDRIVCPFPTLTSTNGGLTPTSGGPYGVDDTIVFSCTDLDFLLTGSDTLTCMNNGAFDNQAPVCDRNCGDPPASGNTRVITSWNGQTTQGTVILYSCTVGLLPPATTTCEASGNWNPGTLSDCVGEPVPGRCGSPYPLVNGEYSPSAPVSVGTTITYQCLDGFSLAPGSIVTTTCESGNDYSLDPNSDPNFPQCI</sequence>
<evidence type="ECO:0000256" key="5">
    <source>
        <dbReference type="ARBA" id="ARBA00023180"/>
    </source>
</evidence>
<keyword evidence="1 7" id="KW-0768">Sushi</keyword>
<feature type="domain" description="Sushi" evidence="10">
    <location>
        <begin position="588"/>
        <end position="650"/>
    </location>
</feature>
<feature type="domain" description="Sushi" evidence="10">
    <location>
        <begin position="336"/>
        <end position="398"/>
    </location>
</feature>
<evidence type="ECO:0000313" key="11">
    <source>
        <dbReference type="EMBL" id="CAK8697585.1"/>
    </source>
</evidence>
<feature type="domain" description="Sushi" evidence="10">
    <location>
        <begin position="903"/>
        <end position="965"/>
    </location>
</feature>
<dbReference type="EMBL" id="CAWYQH010000163">
    <property type="protein sequence ID" value="CAK8697585.1"/>
    <property type="molecule type" value="Genomic_DNA"/>
</dbReference>
<evidence type="ECO:0000256" key="3">
    <source>
        <dbReference type="ARBA" id="ARBA00022737"/>
    </source>
</evidence>
<dbReference type="Gene3D" id="2.10.70.10">
    <property type="entry name" value="Complement Module, domain 1"/>
    <property type="match status" value="17"/>
</dbReference>
<accession>A0ABP0H1C6</accession>
<dbReference type="InterPro" id="IPR001881">
    <property type="entry name" value="EGF-like_Ca-bd_dom"/>
</dbReference>
<comment type="caution">
    <text evidence="11">The sequence shown here is derived from an EMBL/GenBank/DDBJ whole genome shotgun (WGS) entry which is preliminary data.</text>
</comment>
<feature type="signal peptide" evidence="8">
    <location>
        <begin position="1"/>
        <end position="23"/>
    </location>
</feature>
<dbReference type="CDD" id="cd00033">
    <property type="entry name" value="CCP"/>
    <property type="match status" value="17"/>
</dbReference>
<protein>
    <submittedName>
        <fullName evidence="11">Uncharacterized protein</fullName>
    </submittedName>
</protein>
<keyword evidence="4 6" id="KW-1015">Disulfide bond</keyword>
<feature type="domain" description="Sushi" evidence="10">
    <location>
        <begin position="525"/>
        <end position="587"/>
    </location>
</feature>
<evidence type="ECO:0000259" key="10">
    <source>
        <dbReference type="PROSITE" id="PS50923"/>
    </source>
</evidence>
<dbReference type="PROSITE" id="PS50026">
    <property type="entry name" value="EGF_3"/>
    <property type="match status" value="1"/>
</dbReference>
<feature type="domain" description="Sushi" evidence="10">
    <location>
        <begin position="399"/>
        <end position="461"/>
    </location>
</feature>
<dbReference type="InterPro" id="IPR000436">
    <property type="entry name" value="Sushi_SCR_CCP_dom"/>
</dbReference>
<dbReference type="PROSITE" id="PS01187">
    <property type="entry name" value="EGF_CA"/>
    <property type="match status" value="1"/>
</dbReference>
<gene>
    <name evidence="11" type="ORF">CVLEPA_LOCUS31094</name>
</gene>
<evidence type="ECO:0000256" key="6">
    <source>
        <dbReference type="PROSITE-ProRule" id="PRU00076"/>
    </source>
</evidence>
<dbReference type="Pfam" id="PF00084">
    <property type="entry name" value="Sushi"/>
    <property type="match status" value="1"/>
</dbReference>
<dbReference type="Gene3D" id="2.10.25.10">
    <property type="entry name" value="Laminin"/>
    <property type="match status" value="1"/>
</dbReference>
<dbReference type="CDD" id="cd00054">
    <property type="entry name" value="EGF_CA"/>
    <property type="match status" value="1"/>
</dbReference>
<feature type="domain" description="Sushi" evidence="10">
    <location>
        <begin position="840"/>
        <end position="902"/>
    </location>
</feature>
<feature type="domain" description="Sushi" evidence="10">
    <location>
        <begin position="273"/>
        <end position="335"/>
    </location>
</feature>
<dbReference type="PANTHER" id="PTHR46393">
    <property type="entry name" value="SUSHI DOMAIN-CONTAINING PROTEIN"/>
    <property type="match status" value="1"/>
</dbReference>
<dbReference type="SMART" id="SM00179">
    <property type="entry name" value="EGF_CA"/>
    <property type="match status" value="1"/>
</dbReference>
<dbReference type="SUPFAM" id="SSF57535">
    <property type="entry name" value="Complement control module/SCR domain"/>
    <property type="match status" value="17"/>
</dbReference>
<feature type="domain" description="Sushi" evidence="10">
    <location>
        <begin position="1218"/>
        <end position="1283"/>
    </location>
</feature>
<keyword evidence="3" id="KW-0677">Repeat</keyword>
<dbReference type="InterPro" id="IPR035976">
    <property type="entry name" value="Sushi/SCR/CCP_sf"/>
</dbReference>
<keyword evidence="5" id="KW-0325">Glycoprotein</keyword>
<dbReference type="PANTHER" id="PTHR46393:SF7">
    <property type="entry name" value="COMPLEMENT C2"/>
    <property type="match status" value="1"/>
</dbReference>
<feature type="domain" description="Sushi" evidence="10">
    <location>
        <begin position="1092"/>
        <end position="1154"/>
    </location>
</feature>
<feature type="domain" description="Sushi" evidence="10">
    <location>
        <begin position="651"/>
        <end position="713"/>
    </location>
</feature>